<accession>A0A4Z2J3U7</accession>
<reference evidence="7 8" key="1">
    <citation type="submission" date="2019-03" db="EMBL/GenBank/DDBJ databases">
        <title>First draft genome of Liparis tanakae, snailfish: a comprehensive survey of snailfish specific genes.</title>
        <authorList>
            <person name="Kim W."/>
            <person name="Song I."/>
            <person name="Jeong J.-H."/>
            <person name="Kim D."/>
            <person name="Kim S."/>
            <person name="Ryu S."/>
            <person name="Song J.Y."/>
            <person name="Lee S.K."/>
        </authorList>
    </citation>
    <scope>NUCLEOTIDE SEQUENCE [LARGE SCALE GENOMIC DNA]</scope>
    <source>
        <tissue evidence="7">Muscle</tissue>
    </source>
</reference>
<proteinExistence type="predicted"/>
<dbReference type="PROSITE" id="PS00232">
    <property type="entry name" value="CADHERIN_1"/>
    <property type="match status" value="1"/>
</dbReference>
<evidence type="ECO:0000256" key="4">
    <source>
        <dbReference type="ARBA" id="ARBA00023136"/>
    </source>
</evidence>
<protein>
    <submittedName>
        <fullName evidence="7">Cadherin-13</fullName>
    </submittedName>
</protein>
<gene>
    <name evidence="7" type="primary">CDH13_4</name>
    <name evidence="7" type="ORF">EYF80_004669</name>
</gene>
<dbReference type="GO" id="GO:0005509">
    <property type="term" value="F:calcium ion binding"/>
    <property type="evidence" value="ECO:0007669"/>
    <property type="project" value="UniProtKB-UniRule"/>
</dbReference>
<keyword evidence="3 5" id="KW-0106">Calcium</keyword>
<feature type="domain" description="Cadherin" evidence="6">
    <location>
        <begin position="75"/>
        <end position="107"/>
    </location>
</feature>
<dbReference type="InterPro" id="IPR020894">
    <property type="entry name" value="Cadherin_CS"/>
</dbReference>
<evidence type="ECO:0000256" key="5">
    <source>
        <dbReference type="PROSITE-ProRule" id="PRU00043"/>
    </source>
</evidence>
<dbReference type="SUPFAM" id="SSF49313">
    <property type="entry name" value="Cadherin-like"/>
    <property type="match status" value="1"/>
</dbReference>
<dbReference type="InterPro" id="IPR015919">
    <property type="entry name" value="Cadherin-like_sf"/>
</dbReference>
<comment type="subcellular location">
    <subcellularLocation>
        <location evidence="1">Membrane</location>
    </subcellularLocation>
</comment>
<name>A0A4Z2J3U7_9TELE</name>
<dbReference type="GO" id="GO:0005886">
    <property type="term" value="C:plasma membrane"/>
    <property type="evidence" value="ECO:0007669"/>
    <property type="project" value="InterPro"/>
</dbReference>
<dbReference type="EMBL" id="SRLO01000023">
    <property type="protein sequence ID" value="TNN85015.1"/>
    <property type="molecule type" value="Genomic_DNA"/>
</dbReference>
<keyword evidence="2" id="KW-0677">Repeat</keyword>
<dbReference type="InterPro" id="IPR002126">
    <property type="entry name" value="Cadherin-like_dom"/>
</dbReference>
<keyword evidence="8" id="KW-1185">Reference proteome</keyword>
<evidence type="ECO:0000313" key="7">
    <source>
        <dbReference type="EMBL" id="TNN85015.1"/>
    </source>
</evidence>
<comment type="caution">
    <text evidence="7">The sequence shown here is derived from an EMBL/GenBank/DDBJ whole genome shotgun (WGS) entry which is preliminary data.</text>
</comment>
<dbReference type="Proteomes" id="UP000314294">
    <property type="component" value="Unassembled WGS sequence"/>
</dbReference>
<dbReference type="GO" id="GO:0007156">
    <property type="term" value="P:homophilic cell adhesion via plasma membrane adhesion molecules"/>
    <property type="evidence" value="ECO:0007669"/>
    <property type="project" value="InterPro"/>
</dbReference>
<sequence>MLLAMAVSCEYIQPESLRLAGESSIRPLVMSSDSRSKRHHTLLKIFCLSATVHSDKGRAHPKHPDLSPLCTGQPLEVSTTDFAGNLAEGPAVLLITVIDQNDNRPIFRERSYNGEVLEGSPKGR</sequence>
<evidence type="ECO:0000313" key="8">
    <source>
        <dbReference type="Proteomes" id="UP000314294"/>
    </source>
</evidence>
<keyword evidence="4" id="KW-0472">Membrane</keyword>
<evidence type="ECO:0000259" key="6">
    <source>
        <dbReference type="PROSITE" id="PS50268"/>
    </source>
</evidence>
<evidence type="ECO:0000256" key="2">
    <source>
        <dbReference type="ARBA" id="ARBA00022737"/>
    </source>
</evidence>
<dbReference type="AlphaFoldDB" id="A0A4Z2J3U7"/>
<dbReference type="PROSITE" id="PS50268">
    <property type="entry name" value="CADHERIN_2"/>
    <property type="match status" value="1"/>
</dbReference>
<evidence type="ECO:0000256" key="3">
    <source>
        <dbReference type="ARBA" id="ARBA00022837"/>
    </source>
</evidence>
<evidence type="ECO:0000256" key="1">
    <source>
        <dbReference type="ARBA" id="ARBA00004370"/>
    </source>
</evidence>
<dbReference type="OrthoDB" id="9933746at2759"/>
<organism evidence="7 8">
    <name type="scientific">Liparis tanakae</name>
    <name type="common">Tanaka's snailfish</name>
    <dbReference type="NCBI Taxonomy" id="230148"/>
    <lineage>
        <taxon>Eukaryota</taxon>
        <taxon>Metazoa</taxon>
        <taxon>Chordata</taxon>
        <taxon>Craniata</taxon>
        <taxon>Vertebrata</taxon>
        <taxon>Euteleostomi</taxon>
        <taxon>Actinopterygii</taxon>
        <taxon>Neopterygii</taxon>
        <taxon>Teleostei</taxon>
        <taxon>Neoteleostei</taxon>
        <taxon>Acanthomorphata</taxon>
        <taxon>Eupercaria</taxon>
        <taxon>Perciformes</taxon>
        <taxon>Cottioidei</taxon>
        <taxon>Cottales</taxon>
        <taxon>Liparidae</taxon>
        <taxon>Liparis</taxon>
    </lineage>
</organism>
<dbReference type="GO" id="GO:0009653">
    <property type="term" value="P:anatomical structure morphogenesis"/>
    <property type="evidence" value="ECO:0007669"/>
    <property type="project" value="UniProtKB-ARBA"/>
</dbReference>